<organism evidence="2 3">
    <name type="scientific">Pseudoalteromonas tunicata D2</name>
    <dbReference type="NCBI Taxonomy" id="87626"/>
    <lineage>
        <taxon>Bacteria</taxon>
        <taxon>Pseudomonadati</taxon>
        <taxon>Pseudomonadota</taxon>
        <taxon>Gammaproteobacteria</taxon>
        <taxon>Alteromonadales</taxon>
        <taxon>Pseudoalteromonadaceae</taxon>
        <taxon>Pseudoalteromonas</taxon>
    </lineage>
</organism>
<evidence type="ECO:0000313" key="3">
    <source>
        <dbReference type="Proteomes" id="UP000006201"/>
    </source>
</evidence>
<evidence type="ECO:0000256" key="1">
    <source>
        <dbReference type="ARBA" id="ARBA00044755"/>
    </source>
</evidence>
<dbReference type="HOGENOM" id="CLU_072799_7_2_6"/>
<protein>
    <submittedName>
        <fullName evidence="2">Putative Integral membrane protein</fullName>
    </submittedName>
</protein>
<reference evidence="2 3" key="1">
    <citation type="submission" date="2006-02" db="EMBL/GenBank/DDBJ databases">
        <authorList>
            <person name="Moran M.A."/>
            <person name="Kjelleberg S."/>
            <person name="Egan S."/>
            <person name="Saunders N."/>
            <person name="Thomas T."/>
            <person name="Ferriera S."/>
            <person name="Johnson J."/>
            <person name="Kravitz S."/>
            <person name="Halpern A."/>
            <person name="Remington K."/>
            <person name="Beeson K."/>
            <person name="Tran B."/>
            <person name="Rogers Y.-H."/>
            <person name="Friedman R."/>
            <person name="Venter J.C."/>
        </authorList>
    </citation>
    <scope>NUCLEOTIDE SEQUENCE [LARGE SCALE GENOMIC DNA]</scope>
    <source>
        <strain evidence="2 3">D2</strain>
    </source>
</reference>
<dbReference type="AlphaFoldDB" id="A4C671"/>
<gene>
    <name evidence="2" type="ORF">PTD2_11684</name>
</gene>
<dbReference type="OrthoDB" id="5738271at2"/>
<name>A4C671_9GAMM</name>
<sequence length="128" mass="13273">MFSKKQIPSLISADVILEGEIKSTGMIQFDGTITGQISVNHLTVGELGTVNGSIKADEVIIKGKVAGSVHANRVILEKTAKVEGDIFHQTISIATGASVAGTIKQLTEAENVTDIAASKVSKSAKTAP</sequence>
<dbReference type="eggNOG" id="COG1664">
    <property type="taxonomic scope" value="Bacteria"/>
</dbReference>
<comment type="similarity">
    <text evidence="1">Belongs to the bactofilin family.</text>
</comment>
<dbReference type="PANTHER" id="PTHR35024">
    <property type="entry name" value="HYPOTHETICAL CYTOSOLIC PROTEIN"/>
    <property type="match status" value="1"/>
</dbReference>
<accession>A4C671</accession>
<dbReference type="InterPro" id="IPR007607">
    <property type="entry name" value="BacA/B"/>
</dbReference>
<keyword evidence="3" id="KW-1185">Reference proteome</keyword>
<dbReference type="PANTHER" id="PTHR35024:SF4">
    <property type="entry name" value="POLYMER-FORMING CYTOSKELETAL PROTEIN"/>
    <property type="match status" value="1"/>
</dbReference>
<proteinExistence type="inferred from homology"/>
<dbReference type="Pfam" id="PF04519">
    <property type="entry name" value="Bactofilin"/>
    <property type="match status" value="1"/>
</dbReference>
<dbReference type="RefSeq" id="WP_009837349.1">
    <property type="nucleotide sequence ID" value="NZ_AAOH01000002.1"/>
</dbReference>
<dbReference type="STRING" id="87626.PTD2_11684"/>
<dbReference type="Proteomes" id="UP000006201">
    <property type="component" value="Unassembled WGS sequence"/>
</dbReference>
<comment type="caution">
    <text evidence="2">The sequence shown here is derived from an EMBL/GenBank/DDBJ whole genome shotgun (WGS) entry which is preliminary data.</text>
</comment>
<evidence type="ECO:0000313" key="2">
    <source>
        <dbReference type="EMBL" id="EAR29475.1"/>
    </source>
</evidence>
<dbReference type="EMBL" id="AAOH01000002">
    <property type="protein sequence ID" value="EAR29475.1"/>
    <property type="molecule type" value="Genomic_DNA"/>
</dbReference>